<proteinExistence type="predicted"/>
<reference evidence="1" key="1">
    <citation type="submission" date="2023-03" db="EMBL/GenBank/DDBJ databases">
        <authorList>
            <person name="Steffen K."/>
            <person name="Cardenas P."/>
        </authorList>
    </citation>
    <scope>NUCLEOTIDE SEQUENCE</scope>
</reference>
<name>A0AA35SAP0_GEOBA</name>
<gene>
    <name evidence="1" type="ORF">GBAR_LOCUS14655</name>
</gene>
<accession>A0AA35SAP0</accession>
<dbReference type="AlphaFoldDB" id="A0AA35SAP0"/>
<sequence length="72" mass="8521">LVITISVVLILLIVLLKRQGKFLCQASFDYISIDSRKSVMWWRTLLMVSMFKAQLVIDWSQTTTWRTTHCMR</sequence>
<evidence type="ECO:0000313" key="1">
    <source>
        <dbReference type="EMBL" id="CAI8025367.1"/>
    </source>
</evidence>
<organism evidence="1 2">
    <name type="scientific">Geodia barretti</name>
    <name type="common">Barrett's horny sponge</name>
    <dbReference type="NCBI Taxonomy" id="519541"/>
    <lineage>
        <taxon>Eukaryota</taxon>
        <taxon>Metazoa</taxon>
        <taxon>Porifera</taxon>
        <taxon>Demospongiae</taxon>
        <taxon>Heteroscleromorpha</taxon>
        <taxon>Tetractinellida</taxon>
        <taxon>Astrophorina</taxon>
        <taxon>Geodiidae</taxon>
        <taxon>Geodia</taxon>
    </lineage>
</organism>
<feature type="non-terminal residue" evidence="1">
    <location>
        <position position="72"/>
    </location>
</feature>
<keyword evidence="2" id="KW-1185">Reference proteome</keyword>
<dbReference type="Proteomes" id="UP001174909">
    <property type="component" value="Unassembled WGS sequence"/>
</dbReference>
<dbReference type="EMBL" id="CASHTH010002143">
    <property type="protein sequence ID" value="CAI8025367.1"/>
    <property type="molecule type" value="Genomic_DNA"/>
</dbReference>
<protein>
    <submittedName>
        <fullName evidence="1">Uncharacterized protein</fullName>
    </submittedName>
</protein>
<evidence type="ECO:0000313" key="2">
    <source>
        <dbReference type="Proteomes" id="UP001174909"/>
    </source>
</evidence>
<comment type="caution">
    <text evidence="1">The sequence shown here is derived from an EMBL/GenBank/DDBJ whole genome shotgun (WGS) entry which is preliminary data.</text>
</comment>